<feature type="transmembrane region" description="Helical" evidence="2">
    <location>
        <begin position="59"/>
        <end position="77"/>
    </location>
</feature>
<feature type="compositionally biased region" description="Low complexity" evidence="1">
    <location>
        <begin position="491"/>
        <end position="501"/>
    </location>
</feature>
<comment type="caution">
    <text evidence="3">The sequence shown here is derived from an EMBL/GenBank/DDBJ whole genome shotgun (WGS) entry which is preliminary data.</text>
</comment>
<feature type="transmembrane region" description="Helical" evidence="2">
    <location>
        <begin position="246"/>
        <end position="270"/>
    </location>
</feature>
<name>A0ABT2NMF1_9RHOB</name>
<feature type="transmembrane region" description="Helical" evidence="2">
    <location>
        <begin position="167"/>
        <end position="185"/>
    </location>
</feature>
<feature type="transmembrane region" description="Helical" evidence="2">
    <location>
        <begin position="321"/>
        <end position="338"/>
    </location>
</feature>
<organism evidence="3 4">
    <name type="scientific">Albidovulum sediminis</name>
    <dbReference type="NCBI Taxonomy" id="3066345"/>
    <lineage>
        <taxon>Bacteria</taxon>
        <taxon>Pseudomonadati</taxon>
        <taxon>Pseudomonadota</taxon>
        <taxon>Alphaproteobacteria</taxon>
        <taxon>Rhodobacterales</taxon>
        <taxon>Paracoccaceae</taxon>
        <taxon>Albidovulum</taxon>
    </lineage>
</organism>
<feature type="transmembrane region" description="Helical" evidence="2">
    <location>
        <begin position="128"/>
        <end position="147"/>
    </location>
</feature>
<dbReference type="Proteomes" id="UP001205601">
    <property type="component" value="Unassembled WGS sequence"/>
</dbReference>
<feature type="transmembrane region" description="Helical" evidence="2">
    <location>
        <begin position="197"/>
        <end position="214"/>
    </location>
</feature>
<sequence length="532" mass="57782">MPNSFAYIALFCWPLVMVCFFALLPRAHAIALSIIGGYLFLPVRAGFDLPILPVVDKTLIPAMFTGILCLVMPDRALRAGSGGAAVLQATRQRPIAEHGTGQRVTIQNRDAQGGQFAEAAGRDRVARAILLSLFVLTLIAPFFTALTNPEPLVFGPRFLPGLRLYDAFSMALAEGIYLLPFLIGWRYMAGPREQHVLTMLLVLSGLVYSLGALFEVRMSPQLNTWIYGFFQHQFSQHMREGGFRPIVFLGHGLALSMYLAVTVFGAVALWRQARAERKGSANWILAAAWMFMTLVLSKSLGALAIAIGFGAVLIAAGKRPITVFAAVIATLVIIYPVLRGSGLSPVQYVYETVNSFNAERAASFKYRLDNEDELLARANLKPLFGWGSWGRNRIFDPVTGDDDSVTDGDWIITIGVTGWLGYLARYGLLAVPLIFLARRRKAGQLTFVTAGLCLILAANLLDAIPNATIVPVTWLIAGSLAGFACREYAARPSPSPAARVPEPAPQSEPAPPEPPPSPAAARAPLRFTRTRG</sequence>
<accession>A0ABT2NMF1</accession>
<feature type="region of interest" description="Disordered" evidence="1">
    <location>
        <begin position="491"/>
        <end position="532"/>
    </location>
</feature>
<evidence type="ECO:0000256" key="1">
    <source>
        <dbReference type="SAM" id="MobiDB-lite"/>
    </source>
</evidence>
<dbReference type="RefSeq" id="WP_261495772.1">
    <property type="nucleotide sequence ID" value="NZ_JAOCQF010000001.1"/>
</dbReference>
<feature type="transmembrane region" description="Helical" evidence="2">
    <location>
        <begin position="442"/>
        <end position="461"/>
    </location>
</feature>
<keyword evidence="2" id="KW-1133">Transmembrane helix</keyword>
<evidence type="ECO:0000256" key="2">
    <source>
        <dbReference type="SAM" id="Phobius"/>
    </source>
</evidence>
<dbReference type="InterPro" id="IPR051533">
    <property type="entry name" value="WaaL-like"/>
</dbReference>
<feature type="compositionally biased region" description="Pro residues" evidence="1">
    <location>
        <begin position="502"/>
        <end position="518"/>
    </location>
</feature>
<keyword evidence="2" id="KW-0812">Transmembrane</keyword>
<gene>
    <name evidence="3" type="ORF">N5I32_11270</name>
</gene>
<evidence type="ECO:0000313" key="3">
    <source>
        <dbReference type="EMBL" id="MCT8330096.1"/>
    </source>
</evidence>
<feature type="transmembrane region" description="Helical" evidence="2">
    <location>
        <begin position="6"/>
        <end position="24"/>
    </location>
</feature>
<feature type="transmembrane region" description="Helical" evidence="2">
    <location>
        <begin position="282"/>
        <end position="315"/>
    </location>
</feature>
<dbReference type="EMBL" id="JAOCQF010000001">
    <property type="protein sequence ID" value="MCT8330096.1"/>
    <property type="molecule type" value="Genomic_DNA"/>
</dbReference>
<evidence type="ECO:0000313" key="4">
    <source>
        <dbReference type="Proteomes" id="UP001205601"/>
    </source>
</evidence>
<dbReference type="PANTHER" id="PTHR37422">
    <property type="entry name" value="TEICHURONIC ACID BIOSYNTHESIS PROTEIN TUAE"/>
    <property type="match status" value="1"/>
</dbReference>
<keyword evidence="2" id="KW-0472">Membrane</keyword>
<keyword evidence="4" id="KW-1185">Reference proteome</keyword>
<proteinExistence type="predicted"/>
<feature type="transmembrane region" description="Helical" evidence="2">
    <location>
        <begin position="467"/>
        <end position="485"/>
    </location>
</feature>
<reference evidence="4" key="1">
    <citation type="submission" date="2023-07" db="EMBL/GenBank/DDBJ databases">
        <title>Defluviimonas sediminis sp. nov., isolated from mangrove sediment.</title>
        <authorList>
            <person name="Liu L."/>
            <person name="Li J."/>
            <person name="Huang Y."/>
            <person name="Pan J."/>
            <person name="Li M."/>
        </authorList>
    </citation>
    <scope>NUCLEOTIDE SEQUENCE [LARGE SCALE GENOMIC DNA]</scope>
    <source>
        <strain evidence="4">FT324</strain>
    </source>
</reference>
<dbReference type="PANTHER" id="PTHR37422:SF13">
    <property type="entry name" value="LIPOPOLYSACCHARIDE BIOSYNTHESIS PROTEIN PA4999-RELATED"/>
    <property type="match status" value="1"/>
</dbReference>
<protein>
    <submittedName>
        <fullName evidence="3">Uncharacterized protein</fullName>
    </submittedName>
</protein>